<accession>A0A0H5BI32</accession>
<dbReference type="EMBL" id="AB996602">
    <property type="protein sequence ID" value="BAS01783.1"/>
    <property type="molecule type" value="Genomic_DNA"/>
</dbReference>
<proteinExistence type="predicted"/>
<evidence type="ECO:0000313" key="1">
    <source>
        <dbReference type="EMBL" id="BAS01783.1"/>
    </source>
</evidence>
<dbReference type="AlphaFoldDB" id="A0A0H5BI32"/>
<sequence length="128" mass="15313">MILKGIYFYSKRNRLYKTSANKNKKYLLRVRNDSKLELIKEKLKKLIVILFYKKSFSLSINSIVLHILITNEFIQVKKKIFKLLLLIQSFKLIDFGYLNNDCKWIPVSKLTGYNSSQTWTKERIIFLL</sequence>
<protein>
    <submittedName>
        <fullName evidence="1">Uncharacterized protein</fullName>
    </submittedName>
</protein>
<name>A0A0H5BI32_9EUKA</name>
<reference evidence="1" key="1">
    <citation type="journal article" date="2015" name="Genome Biol. Evol.">
        <title>Nucleomorph Genome Sequences of Two Chlorarachniophytes, Amorphochlora amoebiformis and Lotharella vacuolata.</title>
        <authorList>
            <person name="Suzuki S."/>
            <person name="Shirato S."/>
            <person name="Hirakawa Y."/>
            <person name="Ishida K."/>
        </authorList>
    </citation>
    <scope>NUCLEOTIDE SEQUENCE</scope>
    <source>
        <strain evidence="1">CCMP2058</strain>
    </source>
</reference>
<keyword evidence="1" id="KW-0542">Nucleomorph</keyword>
<organism evidence="1">
    <name type="scientific">Amorphochlora amoebiformis</name>
    <dbReference type="NCBI Taxonomy" id="1561963"/>
    <lineage>
        <taxon>Eukaryota</taxon>
        <taxon>Sar</taxon>
        <taxon>Rhizaria</taxon>
        <taxon>Cercozoa</taxon>
        <taxon>Chlorarachniophyceae</taxon>
        <taxon>Amorphochlora</taxon>
    </lineage>
</organism>
<geneLocation type="nucleomorph" evidence="1"/>